<evidence type="ECO:0000313" key="2">
    <source>
        <dbReference type="Proteomes" id="UP001319200"/>
    </source>
</evidence>
<gene>
    <name evidence="1" type="ORF">KK083_04785</name>
</gene>
<dbReference type="EMBL" id="JAHESF010000003">
    <property type="protein sequence ID" value="MBT1696177.1"/>
    <property type="molecule type" value="Genomic_DNA"/>
</dbReference>
<protein>
    <submittedName>
        <fullName evidence="1">DUF3892 domain-containing protein</fullName>
    </submittedName>
</protein>
<name>A0AAP2DJK0_9BACT</name>
<organism evidence="1 2">
    <name type="scientific">Chryseosolibacter histidini</name>
    <dbReference type="NCBI Taxonomy" id="2782349"/>
    <lineage>
        <taxon>Bacteria</taxon>
        <taxon>Pseudomonadati</taxon>
        <taxon>Bacteroidota</taxon>
        <taxon>Cytophagia</taxon>
        <taxon>Cytophagales</taxon>
        <taxon>Chryseotaleaceae</taxon>
        <taxon>Chryseosolibacter</taxon>
    </lineage>
</organism>
<comment type="caution">
    <text evidence="1">The sequence shown here is derived from an EMBL/GenBank/DDBJ whole genome shotgun (WGS) entry which is preliminary data.</text>
</comment>
<reference evidence="1 2" key="1">
    <citation type="submission" date="2021-05" db="EMBL/GenBank/DDBJ databases">
        <title>A Polyphasic approach of four new species of the genus Ohtaekwangia: Ohtaekwangia histidinii sp. nov., Ohtaekwangia cretensis sp. nov., Ohtaekwangia indiensis sp. nov., Ohtaekwangia reichenbachii sp. nov. from diverse environment.</title>
        <authorList>
            <person name="Octaviana S."/>
        </authorList>
    </citation>
    <scope>NUCLEOTIDE SEQUENCE [LARGE SCALE GENOMIC DNA]</scope>
    <source>
        <strain evidence="1 2">PWU4</strain>
    </source>
</reference>
<evidence type="ECO:0000313" key="1">
    <source>
        <dbReference type="EMBL" id="MBT1696177.1"/>
    </source>
</evidence>
<dbReference type="AlphaFoldDB" id="A0AAP2DJK0"/>
<sequence>MEVRTAPQRQTAVAPGKIKINAEAPAASGLLVQDVGANNTYEHNRLHFNEATLQTSGIMAKHKISGVWKDENNVITHYALHAENENVTLKASKISKENAISLLETSENSAVTLIWNYSRAGWDVGESVQVVNGANGKFLRSNPGNSLTDDLGHLVDFDWIDQNL</sequence>
<keyword evidence="2" id="KW-1185">Reference proteome</keyword>
<accession>A0AAP2DJK0</accession>
<dbReference type="Proteomes" id="UP001319200">
    <property type="component" value="Unassembled WGS sequence"/>
</dbReference>
<proteinExistence type="predicted"/>